<dbReference type="EC" id="3.4.22.8" evidence="1"/>
<evidence type="ECO:0000313" key="1">
    <source>
        <dbReference type="EMBL" id="QDT03103.1"/>
    </source>
</evidence>
<dbReference type="EMBL" id="CP036525">
    <property type="protein sequence ID" value="QDT03103.1"/>
    <property type="molecule type" value="Genomic_DNA"/>
</dbReference>
<dbReference type="Proteomes" id="UP000318538">
    <property type="component" value="Chromosome"/>
</dbReference>
<keyword evidence="1" id="KW-0378">Hydrolase</keyword>
<protein>
    <submittedName>
        <fullName evidence="1">Clostripain</fullName>
        <ecNumber evidence="1">3.4.22.8</ecNumber>
    </submittedName>
</protein>
<dbReference type="PANTHER" id="PTHR37835">
    <property type="entry name" value="ALPHA-CLOSTRIPAIN"/>
    <property type="match status" value="1"/>
</dbReference>
<proteinExistence type="predicted"/>
<reference evidence="1 2" key="1">
    <citation type="submission" date="2019-02" db="EMBL/GenBank/DDBJ databases">
        <title>Deep-cultivation of Planctomycetes and their phenomic and genomic characterization uncovers novel biology.</title>
        <authorList>
            <person name="Wiegand S."/>
            <person name="Jogler M."/>
            <person name="Boedeker C."/>
            <person name="Pinto D."/>
            <person name="Vollmers J."/>
            <person name="Rivas-Marin E."/>
            <person name="Kohn T."/>
            <person name="Peeters S.H."/>
            <person name="Heuer A."/>
            <person name="Rast P."/>
            <person name="Oberbeckmann S."/>
            <person name="Bunk B."/>
            <person name="Jeske O."/>
            <person name="Meyerdierks A."/>
            <person name="Storesund J.E."/>
            <person name="Kallscheuer N."/>
            <person name="Luecker S."/>
            <person name="Lage O.M."/>
            <person name="Pohl T."/>
            <person name="Merkel B.J."/>
            <person name="Hornburger P."/>
            <person name="Mueller R.-W."/>
            <person name="Bruemmer F."/>
            <person name="Labrenz M."/>
            <person name="Spormann A.M."/>
            <person name="Op den Camp H."/>
            <person name="Overmann J."/>
            <person name="Amann R."/>
            <person name="Jetten M.S.M."/>
            <person name="Mascher T."/>
            <person name="Medema M.H."/>
            <person name="Devos D.P."/>
            <person name="Kaster A.-K."/>
            <person name="Ovreas L."/>
            <person name="Rohde M."/>
            <person name="Galperin M.Y."/>
            <person name="Jogler C."/>
        </authorList>
    </citation>
    <scope>NUCLEOTIDE SEQUENCE [LARGE SCALE GENOMIC DNA]</scope>
    <source>
        <strain evidence="1 2">K22_7</strain>
    </source>
</reference>
<gene>
    <name evidence="1" type="primary">cloSI</name>
    <name evidence="1" type="ORF">K227x_14830</name>
</gene>
<dbReference type="Pfam" id="PF03415">
    <property type="entry name" value="Peptidase_C11"/>
    <property type="match status" value="1"/>
</dbReference>
<dbReference type="AlphaFoldDB" id="A0A517N7I4"/>
<dbReference type="GO" id="GO:0004197">
    <property type="term" value="F:cysteine-type endopeptidase activity"/>
    <property type="evidence" value="ECO:0007669"/>
    <property type="project" value="UniProtKB-EC"/>
</dbReference>
<dbReference type="KEGG" id="rlc:K227x_14830"/>
<name>A0A517N7I4_9BACT</name>
<sequence>MASRTKQKRAKRRYSLLLFMAGDNDLSDAGIRDIAELCKVGASADVYVGVEIDTRGEHTGSIRYEITEPEEEGIAYRNVIERLPEADTGKPESLLKFLTWGTDRYPADQRVVVIGGHGDGFRSRRRAIAIDEFGGALDMPEVEYVFERVGFHKKKIAILGFDACLMGMLEIANHFSKFADYLVASQQIEPGEGWPYDKVLEHLKHEPKVCDVASDIVDSYVNHYVLHGMTNVTQSAIRLTRTGEAMKSLSLLGKAVASHLDSQDASTKRESIRTIDMARASSQSFANAEYVDAVHFAENLSKAIECKVVGKYSRRLIESLNKAVIKNRVLRRSRKLANANGLSIWFPSTLFSFTVNRARYLELNGVEDQPGWLNFMDDVFAEMRYS</sequence>
<dbReference type="InterPro" id="IPR005077">
    <property type="entry name" value="Peptidase_C11"/>
</dbReference>
<dbReference type="Gene3D" id="3.40.50.11970">
    <property type="match status" value="1"/>
</dbReference>
<keyword evidence="2" id="KW-1185">Reference proteome</keyword>
<dbReference type="PANTHER" id="PTHR37835:SF1">
    <property type="entry name" value="ALPHA-CLOSTRIPAIN"/>
    <property type="match status" value="1"/>
</dbReference>
<evidence type="ECO:0000313" key="2">
    <source>
        <dbReference type="Proteomes" id="UP000318538"/>
    </source>
</evidence>
<accession>A0A517N7I4</accession>
<organism evidence="1 2">
    <name type="scientific">Rubripirellula lacrimiformis</name>
    <dbReference type="NCBI Taxonomy" id="1930273"/>
    <lineage>
        <taxon>Bacteria</taxon>
        <taxon>Pseudomonadati</taxon>
        <taxon>Planctomycetota</taxon>
        <taxon>Planctomycetia</taxon>
        <taxon>Pirellulales</taxon>
        <taxon>Pirellulaceae</taxon>
        <taxon>Rubripirellula</taxon>
    </lineage>
</organism>